<proteinExistence type="predicted"/>
<name>A0A7Z6QNX6_PSEFL</name>
<dbReference type="AlphaFoldDB" id="A0A7Z6QNX6"/>
<keyword evidence="1" id="KW-0472">Membrane</keyword>
<comment type="caution">
    <text evidence="3">The sequence shown here is derived from an EMBL/GenBank/DDBJ whole genome shotgun (WGS) entry which is preliminary data.</text>
</comment>
<reference evidence="3 4" key="1">
    <citation type="submission" date="2018-07" db="EMBL/GenBank/DDBJ databases">
        <title>Draft Genome Sequence of Pseudomonas fluorescens AHK-1 associated with canker disease of kiwifruit.</title>
        <authorList>
            <person name="Wu Z."/>
        </authorList>
    </citation>
    <scope>NUCLEOTIDE SEQUENCE [LARGE SCALE GENOMIC DNA]</scope>
    <source>
        <strain evidence="3 4">AHK-1</strain>
    </source>
</reference>
<evidence type="ECO:0000256" key="1">
    <source>
        <dbReference type="SAM" id="Phobius"/>
    </source>
</evidence>
<gene>
    <name evidence="3" type="ORF">DL347_15640</name>
</gene>
<organism evidence="3 4">
    <name type="scientific">Pseudomonas fluorescens</name>
    <dbReference type="NCBI Taxonomy" id="294"/>
    <lineage>
        <taxon>Bacteria</taxon>
        <taxon>Pseudomonadati</taxon>
        <taxon>Pseudomonadota</taxon>
        <taxon>Gammaproteobacteria</taxon>
        <taxon>Pseudomonadales</taxon>
        <taxon>Pseudomonadaceae</taxon>
        <taxon>Pseudomonas</taxon>
    </lineage>
</organism>
<protein>
    <submittedName>
        <fullName evidence="3">DUF4350 domain-containing protein</fullName>
    </submittedName>
</protein>
<keyword evidence="1" id="KW-1133">Transmembrane helix</keyword>
<dbReference type="Proteomes" id="UP000255541">
    <property type="component" value="Unassembled WGS sequence"/>
</dbReference>
<dbReference type="InterPro" id="IPR025646">
    <property type="entry name" value="DUF4350"/>
</dbReference>
<feature type="transmembrane region" description="Helical" evidence="1">
    <location>
        <begin position="255"/>
        <end position="272"/>
    </location>
</feature>
<dbReference type="Pfam" id="PF14258">
    <property type="entry name" value="DUF4350"/>
    <property type="match status" value="1"/>
</dbReference>
<evidence type="ECO:0000259" key="2">
    <source>
        <dbReference type="Pfam" id="PF14258"/>
    </source>
</evidence>
<sequence length="385" mass="42523">MNRPLLWVGLLLACLLGAGGFYAWSKAIPYEEVVDRGPSPEALANPYLAAEHFLRQQDLAVVHANGLERLASLPAKGNSLLLLGERGNMSPRQAGQLLDWARSGGHLLVVAEALWDEETGKSGDLLLDRLPIHQVLSDEPDAPAPARKNKAPDLTKLYVDNDTAPVYFSFDTDFNLIDPKHLAQFSANSARSSHLMQLDLGQGRVTVITDSELWKTPDIGKYDNAWLLWHLTQGTAVTLLFNGDVDDLFTLLLRYFPQALVALIALIALALWQAGMRQGPIQAPAPKARRQLQEHLKASADFLLRRSGQGTLLQALQRDILRAARRRHPGFEHLDNTEQGRVLAHLTRQPSHVISQALGPLPTKRLSSADFSRQVACLQTLRNAL</sequence>
<dbReference type="RefSeq" id="WP_115487184.1">
    <property type="nucleotide sequence ID" value="NZ_QRBA01000008.1"/>
</dbReference>
<accession>A0A7Z6QNX6</accession>
<keyword evidence="1" id="KW-0812">Transmembrane</keyword>
<evidence type="ECO:0000313" key="3">
    <source>
        <dbReference type="EMBL" id="RDS90230.1"/>
    </source>
</evidence>
<evidence type="ECO:0000313" key="4">
    <source>
        <dbReference type="Proteomes" id="UP000255541"/>
    </source>
</evidence>
<feature type="domain" description="DUF4350" evidence="2">
    <location>
        <begin position="43"/>
        <end position="232"/>
    </location>
</feature>
<dbReference type="EMBL" id="QRBA01000008">
    <property type="protein sequence ID" value="RDS90230.1"/>
    <property type="molecule type" value="Genomic_DNA"/>
</dbReference>